<gene>
    <name evidence="1" type="ORF">CEXT_505631</name>
</gene>
<evidence type="ECO:0000313" key="1">
    <source>
        <dbReference type="EMBL" id="GIY95754.1"/>
    </source>
</evidence>
<dbReference type="AlphaFoldDB" id="A0AAV4XM36"/>
<dbReference type="Proteomes" id="UP001054945">
    <property type="component" value="Unassembled WGS sequence"/>
</dbReference>
<sequence length="104" mass="11945">MLVFPTVEQHQLSYPILTLKIKFQSHRNQSTHFEDTPAITIELRQTTVDQLICFPTIEQYRLNDTILEPTICNKAHQPSIRNQICQSSSSEITSTILIHIGKPN</sequence>
<proteinExistence type="predicted"/>
<dbReference type="EMBL" id="BPLR01017958">
    <property type="protein sequence ID" value="GIY95754.1"/>
    <property type="molecule type" value="Genomic_DNA"/>
</dbReference>
<comment type="caution">
    <text evidence="1">The sequence shown here is derived from an EMBL/GenBank/DDBJ whole genome shotgun (WGS) entry which is preliminary data.</text>
</comment>
<protein>
    <submittedName>
        <fullName evidence="1">Uncharacterized protein</fullName>
    </submittedName>
</protein>
<evidence type="ECO:0000313" key="2">
    <source>
        <dbReference type="Proteomes" id="UP001054945"/>
    </source>
</evidence>
<reference evidence="1 2" key="1">
    <citation type="submission" date="2021-06" db="EMBL/GenBank/DDBJ databases">
        <title>Caerostris extrusa draft genome.</title>
        <authorList>
            <person name="Kono N."/>
            <person name="Arakawa K."/>
        </authorList>
    </citation>
    <scope>NUCLEOTIDE SEQUENCE [LARGE SCALE GENOMIC DNA]</scope>
</reference>
<organism evidence="1 2">
    <name type="scientific">Caerostris extrusa</name>
    <name type="common">Bark spider</name>
    <name type="synonym">Caerostris bankana</name>
    <dbReference type="NCBI Taxonomy" id="172846"/>
    <lineage>
        <taxon>Eukaryota</taxon>
        <taxon>Metazoa</taxon>
        <taxon>Ecdysozoa</taxon>
        <taxon>Arthropoda</taxon>
        <taxon>Chelicerata</taxon>
        <taxon>Arachnida</taxon>
        <taxon>Araneae</taxon>
        <taxon>Araneomorphae</taxon>
        <taxon>Entelegynae</taxon>
        <taxon>Araneoidea</taxon>
        <taxon>Araneidae</taxon>
        <taxon>Caerostris</taxon>
    </lineage>
</organism>
<accession>A0AAV4XM36</accession>
<keyword evidence="2" id="KW-1185">Reference proteome</keyword>
<name>A0AAV4XM36_CAEEX</name>